<dbReference type="KEGG" id="ccam:M5D45_23175"/>
<reference evidence="1" key="1">
    <citation type="journal article" date="2022" name="Microbiol. Resour. Announc.">
        <title>Genome Sequence of Cupriavidus campinensis Strain G5, a Member of a Bacterial Consortium Capable of Polyethylene Degradation.</title>
        <authorList>
            <person name="Schneider B."/>
            <person name="Pfeiffer F."/>
            <person name="Dyall-Smith M."/>
            <person name="Kunte H.J."/>
        </authorList>
    </citation>
    <scope>NUCLEOTIDE SEQUENCE</scope>
    <source>
        <strain evidence="1">G5</strain>
    </source>
</reference>
<dbReference type="AlphaFoldDB" id="A0AAE9I601"/>
<protein>
    <submittedName>
        <fullName evidence="1">Uncharacterized protein</fullName>
    </submittedName>
</protein>
<organism evidence="1 2">
    <name type="scientific">Cupriavidus campinensis</name>
    <dbReference type="NCBI Taxonomy" id="151783"/>
    <lineage>
        <taxon>Bacteria</taxon>
        <taxon>Pseudomonadati</taxon>
        <taxon>Pseudomonadota</taxon>
        <taxon>Betaproteobacteria</taxon>
        <taxon>Burkholderiales</taxon>
        <taxon>Burkholderiaceae</taxon>
        <taxon>Cupriavidus</taxon>
    </lineage>
</organism>
<accession>A0AAE9I601</accession>
<sequence length="93" mass="10199">MADGIKVGANQALIMGRVEEVTALENGGFDTAIALPAADQYSSPSFMHVYSDKRIGQKGETVQQLVDLRGFRQRINGNKGVWVKYTNTLRAVQ</sequence>
<reference evidence="1" key="2">
    <citation type="submission" date="2022-05" db="EMBL/GenBank/DDBJ databases">
        <authorList>
            <person name="Kunte H.-J."/>
        </authorList>
    </citation>
    <scope>NUCLEOTIDE SEQUENCE</scope>
    <source>
        <strain evidence="1">G5</strain>
    </source>
</reference>
<evidence type="ECO:0000313" key="2">
    <source>
        <dbReference type="Proteomes" id="UP001056132"/>
    </source>
</evidence>
<proteinExistence type="predicted"/>
<dbReference type="Proteomes" id="UP001056132">
    <property type="component" value="Chromosome 2"/>
</dbReference>
<name>A0AAE9I601_9BURK</name>
<dbReference type="RefSeq" id="WP_250025951.1">
    <property type="nucleotide sequence ID" value="NZ_CP097331.1"/>
</dbReference>
<dbReference type="EMBL" id="CP097331">
    <property type="protein sequence ID" value="URF08057.1"/>
    <property type="molecule type" value="Genomic_DNA"/>
</dbReference>
<evidence type="ECO:0000313" key="1">
    <source>
        <dbReference type="EMBL" id="URF08057.1"/>
    </source>
</evidence>
<gene>
    <name evidence="1" type="ORF">M5D45_23175</name>
</gene>